<name>A0A1J1H4R9_PLARL</name>
<dbReference type="AlphaFoldDB" id="A0A1J1H4R9"/>
<sequence length="684" mass="82638">MNVSQIRRKVDPSLIVSKRLPSFLKKEKIILKKNDFKKNVKYNQIPRSVQDIIKFTKKNKLYDDGNVINKNKLIFINNLLNEIMKNKVLLTSGSIYEIYRCLYKLNLFKIDIICNLYSILINNTIDFSSISGYVNCNFKDLMNITKYLYHFQSICNTNIHSILYNNDYDFKLKIVDRYLKENFKNRNIHIYNNIYNYIVKYNNHNNIDILIYSLIKYKNSDKEKEETKRKVENNIKNCKNNSENVSTLNKNEQNNFNDKKIKENKELLIEYINSSYKLNDMFNFLLNKLLTYFNENSNSFDFFNLKLLFFFLGKFQKYDMTILEKISNRMIEEIEKMKTNPKLLDERHGEENKKYNYANNRIKKLKKKYMNTFMKINSKEFLIIPYAIGTSMNTYFNNYLIEYVNIYILSLINSRVNCDIVNFTYCLIGYKYIMLNFFILYNIFLFKEKCSKNKKLLNKYNIFFKKLINNVTDFKNTERIKKIEKDEIKKMNSVYNRIYNDVEKELNNSTFNDIKKTNDTNNENYDNLKKKEKYFNNECRVYTTDSSNKIYANQMKNLDDSYYIFNLLLKEFQINLEQISLINFDKNSFYQKYNSEQLQKFYFYYKNLFNKVYNYSIFLLNKYDISEMLKIYKNLKSLSVNDEIINKVYTEVLYEKIILNSESKNVSSLLKFICNRKMQKISGK</sequence>
<dbReference type="OrthoDB" id="372052at2759"/>
<keyword evidence="1" id="KW-0812">Transmembrane</keyword>
<reference evidence="2 3" key="1">
    <citation type="submission" date="2015-04" db="EMBL/GenBank/DDBJ databases">
        <authorList>
            <consortium name="Pathogen Informatics"/>
        </authorList>
    </citation>
    <scope>NUCLEOTIDE SEQUENCE [LARGE SCALE GENOMIC DNA]</scope>
    <source>
        <strain evidence="2 3">SGS1</strain>
    </source>
</reference>
<evidence type="ECO:0000313" key="3">
    <source>
        <dbReference type="Proteomes" id="UP000220158"/>
    </source>
</evidence>
<dbReference type="KEGG" id="prel:PRELSG_0810700"/>
<accession>A0A1J1H4R9</accession>
<dbReference type="EMBL" id="LN835303">
    <property type="protein sequence ID" value="CRG99681.1"/>
    <property type="molecule type" value="Genomic_DNA"/>
</dbReference>
<proteinExistence type="predicted"/>
<dbReference type="GeneID" id="39735783"/>
<evidence type="ECO:0000313" key="2">
    <source>
        <dbReference type="EMBL" id="CRG99681.1"/>
    </source>
</evidence>
<organism evidence="2 3">
    <name type="scientific">Plasmodium relictum</name>
    <dbReference type="NCBI Taxonomy" id="85471"/>
    <lineage>
        <taxon>Eukaryota</taxon>
        <taxon>Sar</taxon>
        <taxon>Alveolata</taxon>
        <taxon>Apicomplexa</taxon>
        <taxon>Aconoidasida</taxon>
        <taxon>Haemosporida</taxon>
        <taxon>Plasmodiidae</taxon>
        <taxon>Plasmodium</taxon>
        <taxon>Plasmodium (Haemamoeba)</taxon>
    </lineage>
</organism>
<dbReference type="RefSeq" id="XP_028532686.1">
    <property type="nucleotide sequence ID" value="XM_028676170.1"/>
</dbReference>
<protein>
    <submittedName>
        <fullName evidence="2">Uncharacterized protein</fullName>
    </submittedName>
</protein>
<dbReference type="VEuPathDB" id="PlasmoDB:PRELSG_0810700"/>
<gene>
    <name evidence="2" type="ORF">PRELSG_0810700</name>
</gene>
<dbReference type="Proteomes" id="UP000220158">
    <property type="component" value="Chromosome 8"/>
</dbReference>
<keyword evidence="1" id="KW-1133">Transmembrane helix</keyword>
<evidence type="ECO:0000256" key="1">
    <source>
        <dbReference type="SAM" id="Phobius"/>
    </source>
</evidence>
<keyword evidence="3" id="KW-1185">Reference proteome</keyword>
<keyword evidence="1" id="KW-0472">Membrane</keyword>
<feature type="transmembrane region" description="Helical" evidence="1">
    <location>
        <begin position="427"/>
        <end position="446"/>
    </location>
</feature>